<sequence length="194" mass="19170">MVGKISVLLFASAIALSSLPAHAQTSLYLPGFDDQPLSASVLGTDSNGRTTWEIVQGTPTASGQEESFPATATLIEGPNDAVISYSAGDVQALESCALSNGVANCNIVANQDGEPFTAEGTETVSYMVVGFAAPTGSPSTTEASMTPKVSTSGGSGTGSGTAASPSKTSGALGLKQFASGFAGILAAGAILCLL</sequence>
<dbReference type="AlphaFoldDB" id="S7RTP9"/>
<feature type="compositionally biased region" description="Polar residues" evidence="1">
    <location>
        <begin position="136"/>
        <end position="149"/>
    </location>
</feature>
<evidence type="ECO:0000313" key="3">
    <source>
        <dbReference type="EMBL" id="EPQ56509.1"/>
    </source>
</evidence>
<dbReference type="HOGENOM" id="CLU_104696_0_0_1"/>
<feature type="signal peptide" evidence="2">
    <location>
        <begin position="1"/>
        <end position="23"/>
    </location>
</feature>
<dbReference type="OMA" id="AACTIAG"/>
<gene>
    <name evidence="3" type="ORF">GLOTRDRAFT_99678</name>
</gene>
<dbReference type="RefSeq" id="XP_007865227.1">
    <property type="nucleotide sequence ID" value="XM_007867036.1"/>
</dbReference>
<dbReference type="OrthoDB" id="4991875at2759"/>
<dbReference type="eggNOG" id="ENOG502T0KA">
    <property type="taxonomic scope" value="Eukaryota"/>
</dbReference>
<organism evidence="3 4">
    <name type="scientific">Gloeophyllum trabeum (strain ATCC 11539 / FP-39264 / Madison 617)</name>
    <name type="common">Brown rot fungus</name>
    <dbReference type="NCBI Taxonomy" id="670483"/>
    <lineage>
        <taxon>Eukaryota</taxon>
        <taxon>Fungi</taxon>
        <taxon>Dikarya</taxon>
        <taxon>Basidiomycota</taxon>
        <taxon>Agaricomycotina</taxon>
        <taxon>Agaricomycetes</taxon>
        <taxon>Gloeophyllales</taxon>
        <taxon>Gloeophyllaceae</taxon>
        <taxon>Gloeophyllum</taxon>
    </lineage>
</organism>
<feature type="region of interest" description="Disordered" evidence="1">
    <location>
        <begin position="136"/>
        <end position="165"/>
    </location>
</feature>
<dbReference type="KEGG" id="gtr:GLOTRDRAFT_99678"/>
<feature type="chain" id="PRO_5004544279" evidence="2">
    <location>
        <begin position="24"/>
        <end position="194"/>
    </location>
</feature>
<evidence type="ECO:0000256" key="1">
    <source>
        <dbReference type="SAM" id="MobiDB-lite"/>
    </source>
</evidence>
<dbReference type="EMBL" id="KB469300">
    <property type="protein sequence ID" value="EPQ56509.1"/>
    <property type="molecule type" value="Genomic_DNA"/>
</dbReference>
<keyword evidence="2" id="KW-0732">Signal</keyword>
<dbReference type="GeneID" id="19310089"/>
<evidence type="ECO:0000313" key="4">
    <source>
        <dbReference type="Proteomes" id="UP000030669"/>
    </source>
</evidence>
<evidence type="ECO:0000256" key="2">
    <source>
        <dbReference type="SAM" id="SignalP"/>
    </source>
</evidence>
<name>S7RTP9_GLOTA</name>
<accession>S7RTP9</accession>
<reference evidence="3 4" key="1">
    <citation type="journal article" date="2012" name="Science">
        <title>The Paleozoic origin of enzymatic lignin decomposition reconstructed from 31 fungal genomes.</title>
        <authorList>
            <person name="Floudas D."/>
            <person name="Binder M."/>
            <person name="Riley R."/>
            <person name="Barry K."/>
            <person name="Blanchette R.A."/>
            <person name="Henrissat B."/>
            <person name="Martinez A.T."/>
            <person name="Otillar R."/>
            <person name="Spatafora J.W."/>
            <person name="Yadav J.S."/>
            <person name="Aerts A."/>
            <person name="Benoit I."/>
            <person name="Boyd A."/>
            <person name="Carlson A."/>
            <person name="Copeland A."/>
            <person name="Coutinho P.M."/>
            <person name="de Vries R.P."/>
            <person name="Ferreira P."/>
            <person name="Findley K."/>
            <person name="Foster B."/>
            <person name="Gaskell J."/>
            <person name="Glotzer D."/>
            <person name="Gorecki P."/>
            <person name="Heitman J."/>
            <person name="Hesse C."/>
            <person name="Hori C."/>
            <person name="Igarashi K."/>
            <person name="Jurgens J.A."/>
            <person name="Kallen N."/>
            <person name="Kersten P."/>
            <person name="Kohler A."/>
            <person name="Kuees U."/>
            <person name="Kumar T.K.A."/>
            <person name="Kuo A."/>
            <person name="LaButti K."/>
            <person name="Larrondo L.F."/>
            <person name="Lindquist E."/>
            <person name="Ling A."/>
            <person name="Lombard V."/>
            <person name="Lucas S."/>
            <person name="Lundell T."/>
            <person name="Martin R."/>
            <person name="McLaughlin D.J."/>
            <person name="Morgenstern I."/>
            <person name="Morin E."/>
            <person name="Murat C."/>
            <person name="Nagy L.G."/>
            <person name="Nolan M."/>
            <person name="Ohm R.A."/>
            <person name="Patyshakuliyeva A."/>
            <person name="Rokas A."/>
            <person name="Ruiz-Duenas F.J."/>
            <person name="Sabat G."/>
            <person name="Salamov A."/>
            <person name="Samejima M."/>
            <person name="Schmutz J."/>
            <person name="Slot J.C."/>
            <person name="St John F."/>
            <person name="Stenlid J."/>
            <person name="Sun H."/>
            <person name="Sun S."/>
            <person name="Syed K."/>
            <person name="Tsang A."/>
            <person name="Wiebenga A."/>
            <person name="Young D."/>
            <person name="Pisabarro A."/>
            <person name="Eastwood D.C."/>
            <person name="Martin F."/>
            <person name="Cullen D."/>
            <person name="Grigoriev I.V."/>
            <person name="Hibbett D.S."/>
        </authorList>
    </citation>
    <scope>NUCLEOTIDE SEQUENCE [LARGE SCALE GENOMIC DNA]</scope>
    <source>
        <strain evidence="3 4">ATCC 11539</strain>
    </source>
</reference>
<keyword evidence="4" id="KW-1185">Reference proteome</keyword>
<protein>
    <submittedName>
        <fullName evidence="3">Uncharacterized protein</fullName>
    </submittedName>
</protein>
<dbReference type="Proteomes" id="UP000030669">
    <property type="component" value="Unassembled WGS sequence"/>
</dbReference>
<proteinExistence type="predicted"/>